<feature type="domain" description="Spore germination GerAC-like C-terminal" evidence="8">
    <location>
        <begin position="218"/>
        <end position="382"/>
    </location>
</feature>
<dbReference type="InterPro" id="IPR038501">
    <property type="entry name" value="Spore_GerAC_C_sf"/>
</dbReference>
<evidence type="ECO:0000256" key="3">
    <source>
        <dbReference type="ARBA" id="ARBA00022544"/>
    </source>
</evidence>
<comment type="subcellular location">
    <subcellularLocation>
        <location evidence="1">Membrane</location>
        <topology evidence="1">Lipid-anchor</topology>
    </subcellularLocation>
</comment>
<dbReference type="PANTHER" id="PTHR35789:SF1">
    <property type="entry name" value="SPORE GERMINATION PROTEIN B3"/>
    <property type="match status" value="1"/>
</dbReference>
<keyword evidence="4" id="KW-0732">Signal</keyword>
<gene>
    <name evidence="10" type="primary">gerBC_10</name>
    <name evidence="10" type="ORF">CLMAG_51080</name>
</gene>
<sequence>MKKLFCIFMSTIIIFSATSCKGVKQEVEKLAVVLAIGFDLTPENKYLVTVQILNPQENSSQSTSSKKGGGQDPSSEVLIFSSEGDTPLDAINRLSIDYGRNLYFGHSDYLVIGKNLAESGLSLLVDAILRGYETRPDNTLLLAKDKASKILAFKPIDEPIPSNSVKKLITLQSIRGFSPVVTRLDFASTLSSKTTAPIMGIIDISKDNNIGNTFKLAGTGVFEKDKLIGYLDINETRGMQWIRGKVKNGNITVTTPDNSKVTFSIINGSSKIKSSIENDSVTIEITIKSQSNILEMPGKLDPMKDPKIMDDLAKLQSEAIENEVKLALNAAQKKLNADIFDFGGLIHREHPAYWKKTEDNWNHIFPNIKVNVNVDSSLKGPGVISKPIK</sequence>
<keyword evidence="7" id="KW-0449">Lipoprotein</keyword>
<evidence type="ECO:0000313" key="10">
    <source>
        <dbReference type="EMBL" id="KZL89608.1"/>
    </source>
</evidence>
<dbReference type="STRING" id="1121326.CLMAG_51080"/>
<evidence type="ECO:0000256" key="4">
    <source>
        <dbReference type="ARBA" id="ARBA00022729"/>
    </source>
</evidence>
<evidence type="ECO:0000256" key="6">
    <source>
        <dbReference type="ARBA" id="ARBA00023139"/>
    </source>
</evidence>
<organism evidence="10 11">
    <name type="scientific">Clostridium magnum DSM 2767</name>
    <dbReference type="NCBI Taxonomy" id="1121326"/>
    <lineage>
        <taxon>Bacteria</taxon>
        <taxon>Bacillati</taxon>
        <taxon>Bacillota</taxon>
        <taxon>Clostridia</taxon>
        <taxon>Eubacteriales</taxon>
        <taxon>Clostridiaceae</taxon>
        <taxon>Clostridium</taxon>
    </lineage>
</organism>
<dbReference type="InterPro" id="IPR046953">
    <property type="entry name" value="Spore_GerAC-like_C"/>
</dbReference>
<keyword evidence="3" id="KW-0309">Germination</keyword>
<dbReference type="Pfam" id="PF05504">
    <property type="entry name" value="Spore_GerAC"/>
    <property type="match status" value="1"/>
</dbReference>
<dbReference type="PANTHER" id="PTHR35789">
    <property type="entry name" value="SPORE GERMINATION PROTEIN B3"/>
    <property type="match status" value="1"/>
</dbReference>
<keyword evidence="11" id="KW-1185">Reference proteome</keyword>
<keyword evidence="6" id="KW-0564">Palmitate</keyword>
<dbReference type="PROSITE" id="PS51257">
    <property type="entry name" value="PROKAR_LIPOPROTEIN"/>
    <property type="match status" value="1"/>
</dbReference>
<dbReference type="RefSeq" id="WP_066628761.1">
    <property type="nucleotide sequence ID" value="NZ_FQXL01000007.1"/>
</dbReference>
<name>A0A161WS46_9CLOT</name>
<dbReference type="NCBIfam" id="TIGR02887">
    <property type="entry name" value="spore_ger_x_C"/>
    <property type="match status" value="1"/>
</dbReference>
<dbReference type="AlphaFoldDB" id="A0A161WS46"/>
<comment type="caution">
    <text evidence="10">The sequence shown here is derived from an EMBL/GenBank/DDBJ whole genome shotgun (WGS) entry which is preliminary data.</text>
</comment>
<feature type="domain" description="Spore germination protein N-terminal" evidence="9">
    <location>
        <begin position="24"/>
        <end position="203"/>
    </location>
</feature>
<proteinExistence type="inferred from homology"/>
<evidence type="ECO:0000256" key="7">
    <source>
        <dbReference type="ARBA" id="ARBA00023288"/>
    </source>
</evidence>
<comment type="similarity">
    <text evidence="2">Belongs to the GerABKC lipoprotein family.</text>
</comment>
<evidence type="ECO:0000259" key="9">
    <source>
        <dbReference type="Pfam" id="PF25198"/>
    </source>
</evidence>
<dbReference type="InterPro" id="IPR008844">
    <property type="entry name" value="Spore_GerAC-like"/>
</dbReference>
<evidence type="ECO:0000256" key="2">
    <source>
        <dbReference type="ARBA" id="ARBA00007886"/>
    </source>
</evidence>
<dbReference type="GO" id="GO:0009847">
    <property type="term" value="P:spore germination"/>
    <property type="evidence" value="ECO:0007669"/>
    <property type="project" value="InterPro"/>
</dbReference>
<dbReference type="InterPro" id="IPR057336">
    <property type="entry name" value="GerAC_N"/>
</dbReference>
<reference evidence="10 11" key="1">
    <citation type="submission" date="2016-04" db="EMBL/GenBank/DDBJ databases">
        <title>Genome sequence of Clostridium magnum DSM 2767.</title>
        <authorList>
            <person name="Poehlein A."/>
            <person name="Uhlig R."/>
            <person name="Fischer R."/>
            <person name="Bahl H."/>
            <person name="Daniel R."/>
        </authorList>
    </citation>
    <scope>NUCLEOTIDE SEQUENCE [LARGE SCALE GENOMIC DNA]</scope>
    <source>
        <strain evidence="10 11">DSM 2767</strain>
    </source>
</reference>
<dbReference type="Proteomes" id="UP000076603">
    <property type="component" value="Unassembled WGS sequence"/>
</dbReference>
<dbReference type="Pfam" id="PF25198">
    <property type="entry name" value="Spore_GerAC_N"/>
    <property type="match status" value="1"/>
</dbReference>
<keyword evidence="5" id="KW-0472">Membrane</keyword>
<protein>
    <submittedName>
        <fullName evidence="10">Spore germination protein B3</fullName>
    </submittedName>
</protein>
<evidence type="ECO:0000259" key="8">
    <source>
        <dbReference type="Pfam" id="PF05504"/>
    </source>
</evidence>
<evidence type="ECO:0000313" key="11">
    <source>
        <dbReference type="Proteomes" id="UP000076603"/>
    </source>
</evidence>
<dbReference type="EMBL" id="LWAE01000008">
    <property type="protein sequence ID" value="KZL89608.1"/>
    <property type="molecule type" value="Genomic_DNA"/>
</dbReference>
<dbReference type="OrthoDB" id="9816067at2"/>
<dbReference type="Gene3D" id="3.30.300.210">
    <property type="entry name" value="Nutrient germinant receptor protein C, domain 3"/>
    <property type="match status" value="1"/>
</dbReference>
<evidence type="ECO:0000256" key="5">
    <source>
        <dbReference type="ARBA" id="ARBA00023136"/>
    </source>
</evidence>
<evidence type="ECO:0000256" key="1">
    <source>
        <dbReference type="ARBA" id="ARBA00004635"/>
    </source>
</evidence>
<accession>A0A161WS46</accession>
<dbReference type="Gene3D" id="6.20.190.10">
    <property type="entry name" value="Nutrient germinant receptor protein C, domain 1"/>
    <property type="match status" value="1"/>
</dbReference>
<dbReference type="PATRIC" id="fig|1121326.3.peg.5163"/>
<dbReference type="GO" id="GO:0016020">
    <property type="term" value="C:membrane"/>
    <property type="evidence" value="ECO:0007669"/>
    <property type="project" value="UniProtKB-SubCell"/>
</dbReference>